<proteinExistence type="predicted"/>
<protein>
    <submittedName>
        <fullName evidence="2">Uncharacterized protein</fullName>
    </submittedName>
</protein>
<keyword evidence="3" id="KW-1185">Reference proteome</keyword>
<sequence length="283" mass="32774">MMFIPEILDMLDDMLVDMALNVSSSNNASTTSILSAMELLNYNDNEIFEHGVAVLTTALQSRLSNFLFLIVSLIWTRIQHKTILILTEIKEQIIYLWTQRNRGRGAQSKSRGGDTAQDEPKTWSDLLLVVLFIGLMHVAMYRVYLEPCQIQPFVLRYTGKLLISSIPLLLPRSFYSGWPTLSKFFIMLWGKLWVSDVNMAIVVIDVFHAFLYMFVMFTPFWSLIECVMNLEEAKEKLPMAERDQYIRDNFCSHVKSEYLPTLKKNICLCCSWALRTLQDLLTL</sequence>
<evidence type="ECO:0000313" key="3">
    <source>
        <dbReference type="Proteomes" id="UP000826661"/>
    </source>
</evidence>
<evidence type="ECO:0000256" key="1">
    <source>
        <dbReference type="SAM" id="Phobius"/>
    </source>
</evidence>
<organism evidence="2 3">
    <name type="scientific">Trichoderma simmonsii</name>
    <dbReference type="NCBI Taxonomy" id="1491479"/>
    <lineage>
        <taxon>Eukaryota</taxon>
        <taxon>Fungi</taxon>
        <taxon>Dikarya</taxon>
        <taxon>Ascomycota</taxon>
        <taxon>Pezizomycotina</taxon>
        <taxon>Sordariomycetes</taxon>
        <taxon>Hypocreomycetidae</taxon>
        <taxon>Hypocreales</taxon>
        <taxon>Hypocreaceae</taxon>
        <taxon>Trichoderma</taxon>
    </lineage>
</organism>
<evidence type="ECO:0000313" key="2">
    <source>
        <dbReference type="EMBL" id="QYS94558.1"/>
    </source>
</evidence>
<dbReference type="EMBL" id="CP075864">
    <property type="protein sequence ID" value="QYS94558.1"/>
    <property type="molecule type" value="Genomic_DNA"/>
</dbReference>
<dbReference type="Proteomes" id="UP000826661">
    <property type="component" value="Chromosome I"/>
</dbReference>
<name>A0A8G0L4P8_9HYPO</name>
<feature type="transmembrane region" description="Helical" evidence="1">
    <location>
        <begin position="126"/>
        <end position="145"/>
    </location>
</feature>
<keyword evidence="1" id="KW-0472">Membrane</keyword>
<feature type="transmembrane region" description="Helical" evidence="1">
    <location>
        <begin position="198"/>
        <end position="224"/>
    </location>
</feature>
<reference evidence="2 3" key="1">
    <citation type="journal article" date="2021" name="BMC Genomics">
        <title>Telomere-to-telomere genome assembly of asparaginase-producing Trichoderma simmonsii.</title>
        <authorList>
            <person name="Chung D."/>
            <person name="Kwon Y.M."/>
            <person name="Yang Y."/>
        </authorList>
    </citation>
    <scope>NUCLEOTIDE SEQUENCE [LARGE SCALE GENOMIC DNA]</scope>
    <source>
        <strain evidence="2 3">GH-Sj1</strain>
    </source>
</reference>
<feature type="transmembrane region" description="Helical" evidence="1">
    <location>
        <begin position="157"/>
        <end position="178"/>
    </location>
</feature>
<accession>A0A8G0L4P8</accession>
<gene>
    <name evidence="2" type="ORF">H0G86_001888</name>
</gene>
<keyword evidence="1" id="KW-1133">Transmembrane helix</keyword>
<dbReference type="AlphaFoldDB" id="A0A8G0L4P8"/>
<keyword evidence="1" id="KW-0812">Transmembrane</keyword>